<gene>
    <name evidence="1" type="ORF">G2W53_026433</name>
</gene>
<organism evidence="1 2">
    <name type="scientific">Senna tora</name>
    <dbReference type="NCBI Taxonomy" id="362788"/>
    <lineage>
        <taxon>Eukaryota</taxon>
        <taxon>Viridiplantae</taxon>
        <taxon>Streptophyta</taxon>
        <taxon>Embryophyta</taxon>
        <taxon>Tracheophyta</taxon>
        <taxon>Spermatophyta</taxon>
        <taxon>Magnoliopsida</taxon>
        <taxon>eudicotyledons</taxon>
        <taxon>Gunneridae</taxon>
        <taxon>Pentapetalae</taxon>
        <taxon>rosids</taxon>
        <taxon>fabids</taxon>
        <taxon>Fabales</taxon>
        <taxon>Fabaceae</taxon>
        <taxon>Caesalpinioideae</taxon>
        <taxon>Cassia clade</taxon>
        <taxon>Senna</taxon>
    </lineage>
</organism>
<accession>A0A834TF07</accession>
<name>A0A834TF07_9FABA</name>
<dbReference type="AlphaFoldDB" id="A0A834TF07"/>
<keyword evidence="2" id="KW-1185">Reference proteome</keyword>
<dbReference type="EMBL" id="JAAIUW010000008">
    <property type="protein sequence ID" value="KAF7820978.1"/>
    <property type="molecule type" value="Genomic_DNA"/>
</dbReference>
<sequence>MTIPIPASKPLRFANTTRTDVLHSLVQQVFCLVIREGFSDPTLICPPKYDKT</sequence>
<evidence type="ECO:0000313" key="1">
    <source>
        <dbReference type="EMBL" id="KAF7820978.1"/>
    </source>
</evidence>
<protein>
    <submittedName>
        <fullName evidence="1">Uncharacterized protein</fullName>
    </submittedName>
</protein>
<comment type="caution">
    <text evidence="1">The sequence shown here is derived from an EMBL/GenBank/DDBJ whole genome shotgun (WGS) entry which is preliminary data.</text>
</comment>
<reference evidence="1" key="1">
    <citation type="submission" date="2020-09" db="EMBL/GenBank/DDBJ databases">
        <title>Genome-Enabled Discovery of Anthraquinone Biosynthesis in Senna tora.</title>
        <authorList>
            <person name="Kang S.-H."/>
            <person name="Pandey R.P."/>
            <person name="Lee C.-M."/>
            <person name="Sim J.-S."/>
            <person name="Jeong J.-T."/>
            <person name="Choi B.-S."/>
            <person name="Jung M."/>
            <person name="Ginzburg D."/>
            <person name="Zhao K."/>
            <person name="Won S.Y."/>
            <person name="Oh T.-J."/>
            <person name="Yu Y."/>
            <person name="Kim N.-H."/>
            <person name="Lee O.R."/>
            <person name="Lee T.-H."/>
            <person name="Bashyal P."/>
            <person name="Kim T.-S."/>
            <person name="Lee W.-H."/>
            <person name="Kawkins C."/>
            <person name="Kim C.-K."/>
            <person name="Kim J.S."/>
            <person name="Ahn B.O."/>
            <person name="Rhee S.Y."/>
            <person name="Sohng J.K."/>
        </authorList>
    </citation>
    <scope>NUCLEOTIDE SEQUENCE</scope>
    <source>
        <tissue evidence="1">Leaf</tissue>
    </source>
</reference>
<dbReference type="Proteomes" id="UP000634136">
    <property type="component" value="Unassembled WGS sequence"/>
</dbReference>
<evidence type="ECO:0000313" key="2">
    <source>
        <dbReference type="Proteomes" id="UP000634136"/>
    </source>
</evidence>
<proteinExistence type="predicted"/>